<dbReference type="RefSeq" id="WP_193082776.1">
    <property type="nucleotide sequence ID" value="NZ_CP045201.1"/>
</dbReference>
<accession>A0A7L9WM46</accession>
<reference evidence="1 2" key="1">
    <citation type="submission" date="2019-10" db="EMBL/GenBank/DDBJ databases">
        <title>Pseudopuniceibacterium sp. HQ09 islated from Antarctica.</title>
        <authorList>
            <person name="Liao L."/>
            <person name="Su S."/>
            <person name="Chen B."/>
            <person name="Yu Y."/>
        </authorList>
    </citation>
    <scope>NUCLEOTIDE SEQUENCE [LARGE SCALE GENOMIC DNA]</scope>
    <source>
        <strain evidence="1 2">HQ09</strain>
    </source>
</reference>
<sequence>MKLGELIKVVASAFKVEEKTVKLYARTIREAGLLTTGARGVNAPDMQPRDLARIAIAFLGADGPSKAVEAVTQLGAVTVNKTMNTGTVPDFAESDLAESLEDTLAEFFCGRGSVVSMKQLEISRELKLAKMSFQAGEVCFDGTAEEVEATILGGVGMQTVGRINASALMEITVAYMKEV</sequence>
<name>A0A7L9WM46_9RHOB</name>
<evidence type="ECO:0000313" key="1">
    <source>
        <dbReference type="EMBL" id="QOL80456.1"/>
    </source>
</evidence>
<proteinExistence type="predicted"/>
<dbReference type="KEGG" id="pshq:F3W81_06300"/>
<dbReference type="EMBL" id="CP045201">
    <property type="protein sequence ID" value="QOL80456.1"/>
    <property type="molecule type" value="Genomic_DNA"/>
</dbReference>
<keyword evidence="2" id="KW-1185">Reference proteome</keyword>
<organism evidence="1 2">
    <name type="scientific">Pseudooceanicola spongiae</name>
    <dbReference type="NCBI Taxonomy" id="2613965"/>
    <lineage>
        <taxon>Bacteria</taxon>
        <taxon>Pseudomonadati</taxon>
        <taxon>Pseudomonadota</taxon>
        <taxon>Alphaproteobacteria</taxon>
        <taxon>Rhodobacterales</taxon>
        <taxon>Paracoccaceae</taxon>
        <taxon>Pseudooceanicola</taxon>
    </lineage>
</organism>
<gene>
    <name evidence="1" type="ORF">F3W81_06300</name>
</gene>
<dbReference type="AlphaFoldDB" id="A0A7L9WM46"/>
<evidence type="ECO:0000313" key="2">
    <source>
        <dbReference type="Proteomes" id="UP000594118"/>
    </source>
</evidence>
<dbReference type="Proteomes" id="UP000594118">
    <property type="component" value="Chromosome"/>
</dbReference>
<protein>
    <submittedName>
        <fullName evidence="1">Uncharacterized protein</fullName>
    </submittedName>
</protein>